<accession>A0AAX6GTD2</accession>
<feature type="region of interest" description="Disordered" evidence="1">
    <location>
        <begin position="1"/>
        <end position="28"/>
    </location>
</feature>
<dbReference type="Proteomes" id="UP001140949">
    <property type="component" value="Unassembled WGS sequence"/>
</dbReference>
<dbReference type="EMBL" id="JANAVB010016197">
    <property type="protein sequence ID" value="KAJ6831989.1"/>
    <property type="molecule type" value="Genomic_DNA"/>
</dbReference>
<protein>
    <submittedName>
        <fullName evidence="2">Uncharacterized protein</fullName>
    </submittedName>
</protein>
<comment type="caution">
    <text evidence="2">The sequence shown here is derived from an EMBL/GenBank/DDBJ whole genome shotgun (WGS) entry which is preliminary data.</text>
</comment>
<gene>
    <name evidence="3" type="ORF">M6B38_271885</name>
    <name evidence="2" type="ORF">M6B38_345000</name>
</gene>
<sequence>MIASSEDTSSFACSPTGPRLKSAKKSRRRVVLSSSSHGLLDRQFAKIILPQLERTACPLAIFWASKKNSLAAPYRSFASLKFSF</sequence>
<feature type="compositionally biased region" description="Polar residues" evidence="1">
    <location>
        <begin position="1"/>
        <end position="13"/>
    </location>
</feature>
<name>A0AAX6GTD2_IRIPA</name>
<reference evidence="2" key="2">
    <citation type="submission" date="2023-04" db="EMBL/GenBank/DDBJ databases">
        <authorList>
            <person name="Bruccoleri R.E."/>
            <person name="Oakeley E.J."/>
            <person name="Faust A.-M."/>
            <person name="Dessus-Babus S."/>
            <person name="Altorfer M."/>
            <person name="Burckhardt D."/>
            <person name="Oertli M."/>
            <person name="Naumann U."/>
            <person name="Petersen F."/>
            <person name="Wong J."/>
        </authorList>
    </citation>
    <scope>NUCLEOTIDE SEQUENCE</scope>
    <source>
        <strain evidence="2">GSM-AAB239-AS_SAM_17_03QT</strain>
        <tissue evidence="2">Leaf</tissue>
    </source>
</reference>
<evidence type="ECO:0000313" key="3">
    <source>
        <dbReference type="EMBL" id="KAJ6848885.1"/>
    </source>
</evidence>
<dbReference type="EMBL" id="JANAVB010004398">
    <property type="protein sequence ID" value="KAJ6848885.1"/>
    <property type="molecule type" value="Genomic_DNA"/>
</dbReference>
<evidence type="ECO:0000256" key="1">
    <source>
        <dbReference type="SAM" id="MobiDB-lite"/>
    </source>
</evidence>
<proteinExistence type="predicted"/>
<keyword evidence="4" id="KW-1185">Reference proteome</keyword>
<reference evidence="2" key="1">
    <citation type="journal article" date="2023" name="GigaByte">
        <title>Genome assembly of the bearded iris, Iris pallida Lam.</title>
        <authorList>
            <person name="Bruccoleri R.E."/>
            <person name="Oakeley E.J."/>
            <person name="Faust A.M.E."/>
            <person name="Altorfer M."/>
            <person name="Dessus-Babus S."/>
            <person name="Burckhardt D."/>
            <person name="Oertli M."/>
            <person name="Naumann U."/>
            <person name="Petersen F."/>
            <person name="Wong J."/>
        </authorList>
    </citation>
    <scope>NUCLEOTIDE SEQUENCE</scope>
    <source>
        <strain evidence="2">GSM-AAB239-AS_SAM_17_03QT</strain>
    </source>
</reference>
<evidence type="ECO:0000313" key="2">
    <source>
        <dbReference type="EMBL" id="KAJ6831989.1"/>
    </source>
</evidence>
<organism evidence="2 4">
    <name type="scientific">Iris pallida</name>
    <name type="common">Sweet iris</name>
    <dbReference type="NCBI Taxonomy" id="29817"/>
    <lineage>
        <taxon>Eukaryota</taxon>
        <taxon>Viridiplantae</taxon>
        <taxon>Streptophyta</taxon>
        <taxon>Embryophyta</taxon>
        <taxon>Tracheophyta</taxon>
        <taxon>Spermatophyta</taxon>
        <taxon>Magnoliopsida</taxon>
        <taxon>Liliopsida</taxon>
        <taxon>Asparagales</taxon>
        <taxon>Iridaceae</taxon>
        <taxon>Iridoideae</taxon>
        <taxon>Irideae</taxon>
        <taxon>Iris</taxon>
    </lineage>
</organism>
<dbReference type="AlphaFoldDB" id="A0AAX6GTD2"/>
<evidence type="ECO:0000313" key="4">
    <source>
        <dbReference type="Proteomes" id="UP001140949"/>
    </source>
</evidence>